<dbReference type="Gene3D" id="1.25.40.310">
    <property type="entry name" value="Aconitate B, HEAT-like domain"/>
    <property type="match status" value="1"/>
</dbReference>
<dbReference type="EC" id="4.2.1.99" evidence="6 16"/>
<keyword evidence="8 17" id="KW-0004">4Fe-4S</keyword>
<comment type="pathway">
    <text evidence="3">Organic acid metabolism; propanoate degradation.</text>
</comment>
<feature type="domain" description="Aconitase B HEAT-like" evidence="21">
    <location>
        <begin position="4"/>
        <end position="156"/>
    </location>
</feature>
<feature type="binding site" evidence="17">
    <location>
        <position position="710"/>
    </location>
    <ligand>
        <name>[4Fe-4S] cluster</name>
        <dbReference type="ChEBI" id="CHEBI:49883"/>
    </ligand>
</feature>
<evidence type="ECO:0000313" key="22">
    <source>
        <dbReference type="EMBL" id="TCN90769.1"/>
    </source>
</evidence>
<keyword evidence="10 17" id="KW-0479">Metal-binding</keyword>
<dbReference type="Pfam" id="PF00330">
    <property type="entry name" value="Aconitase"/>
    <property type="match status" value="1"/>
</dbReference>
<dbReference type="Gene3D" id="3.40.1060.10">
    <property type="entry name" value="Aconitase, Domain 2"/>
    <property type="match status" value="1"/>
</dbReference>
<evidence type="ECO:0000256" key="13">
    <source>
        <dbReference type="ARBA" id="ARBA00023014"/>
    </source>
</evidence>
<accession>A0A4R2FK28</accession>
<dbReference type="SUPFAM" id="SSF74778">
    <property type="entry name" value="Aconitase B, N-terminal domain"/>
    <property type="match status" value="1"/>
</dbReference>
<feature type="binding site" evidence="18">
    <location>
        <begin position="244"/>
        <end position="246"/>
    </location>
    <ligand>
        <name>substrate</name>
    </ligand>
</feature>
<dbReference type="SUPFAM" id="SSF53732">
    <property type="entry name" value="Aconitase iron-sulfur domain"/>
    <property type="match status" value="1"/>
</dbReference>
<evidence type="ECO:0000256" key="1">
    <source>
        <dbReference type="ARBA" id="ARBA00000118"/>
    </source>
</evidence>
<dbReference type="PANTHER" id="PTHR43160">
    <property type="entry name" value="ACONITATE HYDRATASE B"/>
    <property type="match status" value="1"/>
</dbReference>
<evidence type="ECO:0000256" key="10">
    <source>
        <dbReference type="ARBA" id="ARBA00022723"/>
    </source>
</evidence>
<dbReference type="InterPro" id="IPR015928">
    <property type="entry name" value="Aconitase/3IPM_dehydase_swvl"/>
</dbReference>
<organism evidence="22 23">
    <name type="scientific">Shewanella fodinae</name>
    <dbReference type="NCBI Taxonomy" id="552357"/>
    <lineage>
        <taxon>Bacteria</taxon>
        <taxon>Pseudomonadati</taxon>
        <taxon>Pseudomonadota</taxon>
        <taxon>Gammaproteobacteria</taxon>
        <taxon>Alteromonadales</taxon>
        <taxon>Shewanellaceae</taxon>
        <taxon>Shewanella</taxon>
    </lineage>
</organism>
<dbReference type="AlphaFoldDB" id="A0A4R2FK28"/>
<dbReference type="GO" id="GO:0047456">
    <property type="term" value="F:2-methylisocitrate dehydratase activity"/>
    <property type="evidence" value="ECO:0007669"/>
    <property type="project" value="UniProtKB-EC"/>
</dbReference>
<evidence type="ECO:0000256" key="9">
    <source>
        <dbReference type="ARBA" id="ARBA00022532"/>
    </source>
</evidence>
<dbReference type="InterPro" id="IPR015933">
    <property type="entry name" value="Aconitase_B_HEAT-like_dom"/>
</dbReference>
<comment type="pathway">
    <text evidence="2 16">Carbohydrate metabolism; tricarboxylic acid cycle; isocitrate from oxaloacetate: step 2/2.</text>
</comment>
<dbReference type="InterPro" id="IPR036008">
    <property type="entry name" value="Aconitase_4Fe-4S_dom"/>
</dbReference>
<dbReference type="InterPro" id="IPR015931">
    <property type="entry name" value="Acnase/IPM_dHydase_lsu_aba_1/3"/>
</dbReference>
<keyword evidence="23" id="KW-1185">Reference proteome</keyword>
<dbReference type="FunFam" id="3.30.499.10:FF:000001">
    <property type="entry name" value="Aconitate hydratase B"/>
    <property type="match status" value="1"/>
</dbReference>
<dbReference type="CDD" id="cd01581">
    <property type="entry name" value="AcnB"/>
    <property type="match status" value="1"/>
</dbReference>
<evidence type="ECO:0000256" key="6">
    <source>
        <dbReference type="ARBA" id="ARBA00013250"/>
    </source>
</evidence>
<dbReference type="InterPro" id="IPR036288">
    <property type="entry name" value="Aconitase_B_HEAT-like_dom_sf"/>
</dbReference>
<dbReference type="UniPathway" id="UPA00946"/>
<feature type="binding site" evidence="18">
    <location>
        <position position="791"/>
    </location>
    <ligand>
        <name>substrate</name>
    </ligand>
</feature>
<name>A0A4R2FK28_9GAMM</name>
<dbReference type="Gene3D" id="3.20.19.10">
    <property type="entry name" value="Aconitase, domain 4"/>
    <property type="match status" value="1"/>
</dbReference>
<evidence type="ECO:0000256" key="5">
    <source>
        <dbReference type="ARBA" id="ARBA00012926"/>
    </source>
</evidence>
<dbReference type="PANTHER" id="PTHR43160:SF4">
    <property type="entry name" value="ACONITATE HYDRATASE B"/>
    <property type="match status" value="1"/>
</dbReference>
<dbReference type="PROSITE" id="PS01244">
    <property type="entry name" value="ACONITASE_2"/>
    <property type="match status" value="1"/>
</dbReference>
<feature type="binding site" evidence="17">
    <location>
        <position position="769"/>
    </location>
    <ligand>
        <name>[4Fe-4S] cluster</name>
        <dbReference type="ChEBI" id="CHEBI:49883"/>
    </ligand>
</feature>
<dbReference type="GO" id="GO:0005829">
    <property type="term" value="C:cytosol"/>
    <property type="evidence" value="ECO:0007669"/>
    <property type="project" value="InterPro"/>
</dbReference>
<keyword evidence="11" id="KW-0694">RNA-binding</keyword>
<comment type="similarity">
    <text evidence="4 16">Belongs to the aconitase/IPM isomerase family.</text>
</comment>
<evidence type="ECO:0000313" key="23">
    <source>
        <dbReference type="Proteomes" id="UP000294832"/>
    </source>
</evidence>
<dbReference type="FunFam" id="3.20.19.10:FF:000004">
    <property type="entry name" value="Aconitate hydratase B"/>
    <property type="match status" value="1"/>
</dbReference>
<evidence type="ECO:0000256" key="16">
    <source>
        <dbReference type="PIRNR" id="PIRNR036687"/>
    </source>
</evidence>
<sequence length="865" mass="93370">MLEAYRKHVAERAAEGVVPKPLDAHQVAELVELVKNPPAGEEQFILDLLENRIPPGVDEAAYVKAGFLDAVANGSVTSPILSAEHAVELLGTMQGGYNIEPLVRFLDNNKLAPLAAKALSHTLLMFDAFHDVVEKMQAGNSYAKQVVESWADAEWFLSRPKLADKITLTVFKVPGETNTDDLSPAPDAWSRPDIPLHALAMLKNARDGIVPDQPGAVGPISKVAELKTKGFPLVYVGDVVGTGSSRKSATNSVLWLMGDDIPFVPNKRAGGFCFGGKIAPIFFNTMEDAGALPVELDVSNMEMGDIIDVYPYEGVVKRHGSDEVISTFELKTEVLLDEVRAGGRIPLIIGRGLTDKARETLGLAASEVFVRPAVVADSAKGFTLAQKMVGKACGVAGIRPGQYCEPKMTSVGSQDTTGPMTRDELKDLACLGFSADLVMQSFCHTAAYPKPVDVNTHHTLPDFIMNRGGVSLRPGDGVIHSWLNRMLLPDTVGTGGDSHTRFPIGISFPAGSGLVAFAAATGVMPLDMPESVLVRFSGKMQPGITLRDLVHAIPHKAIEMGLLTVEKKGKKNIFSGRILEIEGLQHLKVEQAFELSDASAERSAAGCTIKLDKEPIIEYLNSNIVMLKWMIAEGYGDRRTLERRIKGMEEWLANPSLMSADADAEYAAVIDIDLNEIKEPILCAPNDPDDARLLSEVANTKIDEVFVGSCMTNIGHFRATGKVLDKFAKTLPTRLWIAPPTKMDKDQLTEEGYYGIFGRVGARIEIPGCSLCMGNQARVADGATVVSTSTRNFPNRLGTGANVFLASAELAAVAALLGRLPTAEEYQEYAKEIDATAADTYRYLNFDKIGSYTEKAGKVIFQAAV</sequence>
<dbReference type="Proteomes" id="UP000294832">
    <property type="component" value="Unassembled WGS sequence"/>
</dbReference>
<dbReference type="FunFam" id="3.30.499.10:FF:000008">
    <property type="entry name" value="Aconitate hydratase B"/>
    <property type="match status" value="1"/>
</dbReference>
<keyword evidence="12 17" id="KW-0408">Iron</keyword>
<keyword evidence="13 17" id="KW-0411">Iron-sulfur</keyword>
<comment type="caution">
    <text evidence="22">The sequence shown here is derived from an EMBL/GenBank/DDBJ whole genome shotgun (WGS) entry which is preliminary data.</text>
</comment>
<evidence type="ECO:0000256" key="17">
    <source>
        <dbReference type="PIRSR" id="PIRSR036687-1"/>
    </source>
</evidence>
<dbReference type="Gene3D" id="3.30.499.10">
    <property type="entry name" value="Aconitase, domain 3"/>
    <property type="match status" value="2"/>
</dbReference>
<evidence type="ECO:0000259" key="20">
    <source>
        <dbReference type="Pfam" id="PF06434"/>
    </source>
</evidence>
<dbReference type="OrthoDB" id="9758061at2"/>
<dbReference type="PROSITE" id="PS00450">
    <property type="entry name" value="ACONITASE_1"/>
    <property type="match status" value="1"/>
</dbReference>
<evidence type="ECO:0000256" key="7">
    <source>
        <dbReference type="ARBA" id="ARBA00019379"/>
    </source>
</evidence>
<evidence type="ECO:0000256" key="14">
    <source>
        <dbReference type="ARBA" id="ARBA00023239"/>
    </source>
</evidence>
<dbReference type="InterPro" id="IPR004406">
    <property type="entry name" value="Aconitase_B"/>
</dbReference>
<dbReference type="CDD" id="cd01576">
    <property type="entry name" value="AcnB_Swivel"/>
    <property type="match status" value="1"/>
</dbReference>
<dbReference type="NCBIfam" id="NF006690">
    <property type="entry name" value="PRK09238.1"/>
    <property type="match status" value="1"/>
</dbReference>
<dbReference type="InterPro" id="IPR015929">
    <property type="entry name" value="Aconitase_B_swivel"/>
</dbReference>
<dbReference type="InterPro" id="IPR050926">
    <property type="entry name" value="Aconitase/IPM_isomerase"/>
</dbReference>
<feature type="domain" description="Aconitase B swivel" evidence="20">
    <location>
        <begin position="168"/>
        <end position="382"/>
    </location>
</feature>
<dbReference type="NCBIfam" id="TIGR00117">
    <property type="entry name" value="acnB"/>
    <property type="match status" value="1"/>
</dbReference>
<dbReference type="GO" id="GO:0006099">
    <property type="term" value="P:tricarboxylic acid cycle"/>
    <property type="evidence" value="ECO:0007669"/>
    <property type="project" value="UniProtKB-UniPathway"/>
</dbReference>
<dbReference type="SUPFAM" id="SSF52016">
    <property type="entry name" value="LeuD/IlvD-like"/>
    <property type="match status" value="1"/>
</dbReference>
<evidence type="ECO:0000256" key="2">
    <source>
        <dbReference type="ARBA" id="ARBA00004717"/>
    </source>
</evidence>
<dbReference type="GO" id="GO:0003994">
    <property type="term" value="F:aconitate hydratase activity"/>
    <property type="evidence" value="ECO:0007669"/>
    <property type="project" value="UniProtKB-EC"/>
</dbReference>
<keyword evidence="9 16" id="KW-0816">Tricarboxylic acid cycle</keyword>
<dbReference type="GO" id="GO:0003730">
    <property type="term" value="F:mRNA 3'-UTR binding"/>
    <property type="evidence" value="ECO:0007669"/>
    <property type="project" value="UniProtKB-ARBA"/>
</dbReference>
<dbReference type="FunFam" id="1.25.40.310:FF:000001">
    <property type="entry name" value="Aconitate hydratase B"/>
    <property type="match status" value="1"/>
</dbReference>
<comment type="catalytic activity">
    <reaction evidence="15 16">
        <text>citrate = D-threo-isocitrate</text>
        <dbReference type="Rhea" id="RHEA:10336"/>
        <dbReference type="ChEBI" id="CHEBI:15562"/>
        <dbReference type="ChEBI" id="CHEBI:16947"/>
        <dbReference type="EC" id="4.2.1.3"/>
    </reaction>
</comment>
<feature type="binding site" evidence="18">
    <location>
        <position position="498"/>
    </location>
    <ligand>
        <name>substrate</name>
    </ligand>
</feature>
<dbReference type="EC" id="4.2.1.3" evidence="5 16"/>
<dbReference type="GO" id="GO:0019629">
    <property type="term" value="P:propionate catabolic process, 2-methylcitrate cycle"/>
    <property type="evidence" value="ECO:0007669"/>
    <property type="project" value="TreeGrafter"/>
</dbReference>
<evidence type="ECO:0000259" key="21">
    <source>
        <dbReference type="Pfam" id="PF11791"/>
    </source>
</evidence>
<dbReference type="Pfam" id="PF11791">
    <property type="entry name" value="Aconitase_B_N"/>
    <property type="match status" value="1"/>
</dbReference>
<evidence type="ECO:0000256" key="8">
    <source>
        <dbReference type="ARBA" id="ARBA00022485"/>
    </source>
</evidence>
<feature type="domain" description="Aconitase/3-isopropylmalate dehydratase large subunit alpha/beta/alpha" evidence="19">
    <location>
        <begin position="472"/>
        <end position="818"/>
    </location>
</feature>
<feature type="binding site" evidence="18">
    <location>
        <position position="796"/>
    </location>
    <ligand>
        <name>substrate</name>
    </ligand>
</feature>
<dbReference type="UniPathway" id="UPA00223">
    <property type="reaction ID" value="UER00718"/>
</dbReference>
<dbReference type="RefSeq" id="WP_133037495.1">
    <property type="nucleotide sequence ID" value="NZ_SLWF01000001.1"/>
</dbReference>
<evidence type="ECO:0000256" key="18">
    <source>
        <dbReference type="PIRSR" id="PIRSR036687-2"/>
    </source>
</evidence>
<dbReference type="Pfam" id="PF06434">
    <property type="entry name" value="Aconitase_2_N"/>
    <property type="match status" value="1"/>
</dbReference>
<protein>
    <recommendedName>
        <fullName evidence="7 16">Aconitate hydratase B</fullName>
        <ecNumber evidence="5 16">4.2.1.3</ecNumber>
        <ecNumber evidence="6 16">4.2.1.99</ecNumber>
    </recommendedName>
    <alternativeName>
        <fullName evidence="16">2-methylisocitrate dehydratase</fullName>
    </alternativeName>
</protein>
<comment type="cofactor">
    <cofactor evidence="17">
        <name>[4Fe-4S] cluster</name>
        <dbReference type="ChEBI" id="CHEBI:49883"/>
    </cofactor>
    <text evidence="17">Binds 1 [4Fe-4S] cluster per subunit.</text>
</comment>
<feature type="binding site" evidence="18">
    <location>
        <position position="191"/>
    </location>
    <ligand>
        <name>substrate</name>
    </ligand>
</feature>
<dbReference type="GO" id="GO:0051539">
    <property type="term" value="F:4 iron, 4 sulfur cluster binding"/>
    <property type="evidence" value="ECO:0007669"/>
    <property type="project" value="UniProtKB-KW"/>
</dbReference>
<gene>
    <name evidence="22" type="ORF">EDC91_101245</name>
</gene>
<evidence type="ECO:0000256" key="15">
    <source>
        <dbReference type="ARBA" id="ARBA00023501"/>
    </source>
</evidence>
<reference evidence="22 23" key="1">
    <citation type="submission" date="2019-03" db="EMBL/GenBank/DDBJ databases">
        <title>Freshwater and sediment microbial communities from various areas in North America, analyzing microbe dynamics in response to fracking.</title>
        <authorList>
            <person name="Lamendella R."/>
        </authorList>
    </citation>
    <scope>NUCLEOTIDE SEQUENCE [LARGE SCALE GENOMIC DNA]</scope>
    <source>
        <strain evidence="22 23">74A</strain>
    </source>
</reference>
<evidence type="ECO:0000256" key="12">
    <source>
        <dbReference type="ARBA" id="ARBA00023004"/>
    </source>
</evidence>
<evidence type="ECO:0000259" key="19">
    <source>
        <dbReference type="Pfam" id="PF00330"/>
    </source>
</evidence>
<feature type="binding site" evidence="18">
    <location>
        <begin position="414"/>
        <end position="416"/>
    </location>
    <ligand>
        <name>substrate</name>
    </ligand>
</feature>
<feature type="binding site" evidence="17">
    <location>
        <position position="772"/>
    </location>
    <ligand>
        <name>[4Fe-4S] cluster</name>
        <dbReference type="ChEBI" id="CHEBI:49883"/>
    </ligand>
</feature>
<dbReference type="EMBL" id="SLWF01000001">
    <property type="protein sequence ID" value="TCN90769.1"/>
    <property type="molecule type" value="Genomic_DNA"/>
</dbReference>
<evidence type="ECO:0000256" key="4">
    <source>
        <dbReference type="ARBA" id="ARBA00007185"/>
    </source>
</evidence>
<proteinExistence type="inferred from homology"/>
<keyword evidence="14 16" id="KW-0456">Lyase</keyword>
<evidence type="ECO:0000256" key="11">
    <source>
        <dbReference type="ARBA" id="ARBA00022884"/>
    </source>
</evidence>
<dbReference type="GO" id="GO:0046872">
    <property type="term" value="F:metal ion binding"/>
    <property type="evidence" value="ECO:0007669"/>
    <property type="project" value="UniProtKB-KW"/>
</dbReference>
<evidence type="ECO:0000256" key="3">
    <source>
        <dbReference type="ARBA" id="ARBA00005026"/>
    </source>
</evidence>
<dbReference type="InterPro" id="IPR018136">
    <property type="entry name" value="Aconitase_4Fe-4S_BS"/>
</dbReference>
<dbReference type="InterPro" id="IPR001030">
    <property type="entry name" value="Acoase/IPM_deHydtase_lsu_aba"/>
</dbReference>
<dbReference type="PIRSF" id="PIRSF036687">
    <property type="entry name" value="AcnB"/>
    <property type="match status" value="1"/>
</dbReference>
<dbReference type="InterPro" id="IPR015932">
    <property type="entry name" value="Aconitase_dom2"/>
</dbReference>
<comment type="catalytic activity">
    <reaction evidence="1 16">
        <text>(2S,3R)-3-hydroxybutane-1,2,3-tricarboxylate = 2-methyl-cis-aconitate + H2O</text>
        <dbReference type="Rhea" id="RHEA:17941"/>
        <dbReference type="ChEBI" id="CHEBI:15377"/>
        <dbReference type="ChEBI" id="CHEBI:57429"/>
        <dbReference type="ChEBI" id="CHEBI:57872"/>
        <dbReference type="EC" id="4.2.1.99"/>
    </reaction>
</comment>